<feature type="transmembrane region" description="Helical" evidence="12">
    <location>
        <begin position="260"/>
        <end position="279"/>
    </location>
</feature>
<evidence type="ECO:0000256" key="12">
    <source>
        <dbReference type="SAM" id="Phobius"/>
    </source>
</evidence>
<feature type="transmembrane region" description="Helical" evidence="12">
    <location>
        <begin position="38"/>
        <end position="58"/>
    </location>
</feature>
<comment type="subcellular location">
    <subcellularLocation>
        <location evidence="1">Membrane</location>
        <topology evidence="1">Multi-pass membrane protein</topology>
    </subcellularLocation>
</comment>
<evidence type="ECO:0000256" key="4">
    <source>
        <dbReference type="ARBA" id="ARBA00022692"/>
    </source>
</evidence>
<dbReference type="PANTHER" id="PTHR24240">
    <property type="entry name" value="OPSIN"/>
    <property type="match status" value="1"/>
</dbReference>
<keyword evidence="3" id="KW-0716">Sensory transduction</keyword>
<evidence type="ECO:0000256" key="9">
    <source>
        <dbReference type="ARBA" id="ARBA00023136"/>
    </source>
</evidence>
<dbReference type="CDD" id="cd14969">
    <property type="entry name" value="7tmA_Opsins_type2_animals"/>
    <property type="match status" value="1"/>
</dbReference>
<feature type="transmembrane region" description="Helical" evidence="12">
    <location>
        <begin position="78"/>
        <end position="96"/>
    </location>
</feature>
<dbReference type="EMBL" id="CALNXK010000045">
    <property type="protein sequence ID" value="CAH3128351.1"/>
    <property type="molecule type" value="Genomic_DNA"/>
</dbReference>
<keyword evidence="8" id="KW-0297">G-protein coupled receptor</keyword>
<dbReference type="PROSITE" id="PS50262">
    <property type="entry name" value="G_PROTEIN_RECEP_F1_2"/>
    <property type="match status" value="1"/>
</dbReference>
<keyword evidence="4 12" id="KW-0812">Transmembrane</keyword>
<keyword evidence="6 12" id="KW-1133">Transmembrane helix</keyword>
<evidence type="ECO:0000313" key="14">
    <source>
        <dbReference type="EMBL" id="CAH3128351.1"/>
    </source>
</evidence>
<sequence length="312" mass="34510">MILAAVSLIIGGFGTIFNFLVCFVYFKKPQLLDAPNIFILNIAIGNMALSAMLCPFLFLSNVRGEWIFGQNGCTLYGFLAAFFSLSSMVHLAGAAYERYLTFCALAIGSVNSFNRKKAITVSLALWGYSLLWSLLPVLGWSSYAPQGTGTSCAVNWTSREATDMAYVMCLLLACFVLPVSVIVYCYYKSYKAIHQMTTYVMQNWSENDQVTQEALQAERRLAKVAFAITLGFLFAWTPYAISSMLGVVDPNLTTGTAASIPAYIAKSSACYNPFIYAFMYKKLRIALFELCCCRMQTIQVHPTVEPTAHPNG</sequence>
<dbReference type="Pfam" id="PF00001">
    <property type="entry name" value="7tm_1"/>
    <property type="match status" value="1"/>
</dbReference>
<evidence type="ECO:0000256" key="7">
    <source>
        <dbReference type="ARBA" id="ARBA00022991"/>
    </source>
</evidence>
<dbReference type="PRINTS" id="PR00237">
    <property type="entry name" value="GPCRRHODOPSN"/>
</dbReference>
<keyword evidence="2" id="KW-0600">Photoreceptor protein</keyword>
<evidence type="ECO:0000256" key="8">
    <source>
        <dbReference type="ARBA" id="ARBA00023040"/>
    </source>
</evidence>
<dbReference type="InterPro" id="IPR050125">
    <property type="entry name" value="GPCR_opsins"/>
</dbReference>
<dbReference type="InterPro" id="IPR000276">
    <property type="entry name" value="GPCR_Rhodpsn"/>
</dbReference>
<feature type="transmembrane region" description="Helical" evidence="12">
    <location>
        <begin position="224"/>
        <end position="248"/>
    </location>
</feature>
<keyword evidence="9 12" id="KW-0472">Membrane</keyword>
<feature type="transmembrane region" description="Helical" evidence="12">
    <location>
        <begin position="164"/>
        <end position="187"/>
    </location>
</feature>
<evidence type="ECO:0000313" key="15">
    <source>
        <dbReference type="Proteomes" id="UP001159405"/>
    </source>
</evidence>
<feature type="transmembrane region" description="Helical" evidence="12">
    <location>
        <begin position="6"/>
        <end position="26"/>
    </location>
</feature>
<evidence type="ECO:0000256" key="6">
    <source>
        <dbReference type="ARBA" id="ARBA00022989"/>
    </source>
</evidence>
<protein>
    <recommendedName>
        <fullName evidence="13">G-protein coupled receptors family 1 profile domain-containing protein</fullName>
    </recommendedName>
</protein>
<evidence type="ECO:0000256" key="5">
    <source>
        <dbReference type="ARBA" id="ARBA00022925"/>
    </source>
</evidence>
<evidence type="ECO:0000256" key="11">
    <source>
        <dbReference type="ARBA" id="ARBA00023224"/>
    </source>
</evidence>
<dbReference type="PROSITE" id="PS00238">
    <property type="entry name" value="OPSIN"/>
    <property type="match status" value="1"/>
</dbReference>
<dbReference type="Proteomes" id="UP001159405">
    <property type="component" value="Unassembled WGS sequence"/>
</dbReference>
<dbReference type="Gene3D" id="1.20.1070.10">
    <property type="entry name" value="Rhodopsin 7-helix transmembrane proteins"/>
    <property type="match status" value="1"/>
</dbReference>
<proteinExistence type="predicted"/>
<evidence type="ECO:0000256" key="10">
    <source>
        <dbReference type="ARBA" id="ARBA00023170"/>
    </source>
</evidence>
<feature type="domain" description="G-protein coupled receptors family 1 profile" evidence="13">
    <location>
        <begin position="17"/>
        <end position="276"/>
    </location>
</feature>
<evidence type="ECO:0000259" key="13">
    <source>
        <dbReference type="PROSITE" id="PS50262"/>
    </source>
</evidence>
<name>A0ABN8P0I6_9CNID</name>
<evidence type="ECO:0000256" key="2">
    <source>
        <dbReference type="ARBA" id="ARBA00022543"/>
    </source>
</evidence>
<dbReference type="SUPFAM" id="SSF81321">
    <property type="entry name" value="Family A G protein-coupled receptor-like"/>
    <property type="match status" value="1"/>
</dbReference>
<keyword evidence="11" id="KW-0807">Transducer</keyword>
<feature type="transmembrane region" description="Helical" evidence="12">
    <location>
        <begin position="117"/>
        <end position="135"/>
    </location>
</feature>
<keyword evidence="10" id="KW-0675">Receptor</keyword>
<keyword evidence="7" id="KW-0157">Chromophore</keyword>
<evidence type="ECO:0000256" key="1">
    <source>
        <dbReference type="ARBA" id="ARBA00004141"/>
    </source>
</evidence>
<dbReference type="InterPro" id="IPR027430">
    <property type="entry name" value="Retinal_BS"/>
</dbReference>
<gene>
    <name evidence="14" type="ORF">PLOB_00033579</name>
</gene>
<keyword evidence="15" id="KW-1185">Reference proteome</keyword>
<dbReference type="InterPro" id="IPR017452">
    <property type="entry name" value="GPCR_Rhodpsn_7TM"/>
</dbReference>
<evidence type="ECO:0000256" key="3">
    <source>
        <dbReference type="ARBA" id="ARBA00022606"/>
    </source>
</evidence>
<accession>A0ABN8P0I6</accession>
<comment type="caution">
    <text evidence="14">The sequence shown here is derived from an EMBL/GenBank/DDBJ whole genome shotgun (WGS) entry which is preliminary data.</text>
</comment>
<keyword evidence="5" id="KW-0681">Retinal protein</keyword>
<organism evidence="14 15">
    <name type="scientific">Porites lobata</name>
    <dbReference type="NCBI Taxonomy" id="104759"/>
    <lineage>
        <taxon>Eukaryota</taxon>
        <taxon>Metazoa</taxon>
        <taxon>Cnidaria</taxon>
        <taxon>Anthozoa</taxon>
        <taxon>Hexacorallia</taxon>
        <taxon>Scleractinia</taxon>
        <taxon>Fungiina</taxon>
        <taxon>Poritidae</taxon>
        <taxon>Porites</taxon>
    </lineage>
</organism>
<reference evidence="14 15" key="1">
    <citation type="submission" date="2022-05" db="EMBL/GenBank/DDBJ databases">
        <authorList>
            <consortium name="Genoscope - CEA"/>
            <person name="William W."/>
        </authorList>
    </citation>
    <scope>NUCLEOTIDE SEQUENCE [LARGE SCALE GENOMIC DNA]</scope>
</reference>